<dbReference type="InterPro" id="IPR050438">
    <property type="entry name" value="LMW_PTPase"/>
</dbReference>
<feature type="active site" description="Nucleophile" evidence="5">
    <location>
        <position position="13"/>
    </location>
</feature>
<keyword evidence="8" id="KW-1185">Reference proteome</keyword>
<evidence type="ECO:0000256" key="2">
    <source>
        <dbReference type="ARBA" id="ARBA00013064"/>
    </source>
</evidence>
<dbReference type="CDD" id="cd16343">
    <property type="entry name" value="LMWPTP"/>
    <property type="match status" value="1"/>
</dbReference>
<dbReference type="InterPro" id="IPR017867">
    <property type="entry name" value="Tyr_phospatase_low_mol_wt"/>
</dbReference>
<dbReference type="InterPro" id="IPR036196">
    <property type="entry name" value="Ptyr_pPase_sf"/>
</dbReference>
<evidence type="ECO:0000313" key="8">
    <source>
        <dbReference type="Proteomes" id="UP000000376"/>
    </source>
</evidence>
<dbReference type="AlphaFoldDB" id="D7BLT5"/>
<evidence type="ECO:0000256" key="4">
    <source>
        <dbReference type="ARBA" id="ARBA00022912"/>
    </source>
</evidence>
<feature type="active site" description="Nucleophile" evidence="5">
    <location>
        <position position="7"/>
    </location>
</feature>
<dbReference type="GO" id="GO:0004725">
    <property type="term" value="F:protein tyrosine phosphatase activity"/>
    <property type="evidence" value="ECO:0007669"/>
    <property type="project" value="UniProtKB-EC"/>
</dbReference>
<feature type="domain" description="Phosphotyrosine protein phosphatase I" evidence="6">
    <location>
        <begin position="1"/>
        <end position="186"/>
    </location>
</feature>
<evidence type="ECO:0000313" key="7">
    <source>
        <dbReference type="EMBL" id="ADH91884.1"/>
    </source>
</evidence>
<dbReference type="HOGENOM" id="CLU_071415_2_1_11"/>
<keyword evidence="4" id="KW-0904">Protein phosphatase</keyword>
<evidence type="ECO:0000259" key="6">
    <source>
        <dbReference type="SMART" id="SM00226"/>
    </source>
</evidence>
<organism evidence="7 8">
    <name type="scientific">Arcanobacterium haemolyticum (strain ATCC 9345 / DSM 20595 / CCM 5947 / CCUG 17215 / LMG 16163 / NBRC 15585 / NCTC 8452 / 11018)</name>
    <dbReference type="NCBI Taxonomy" id="644284"/>
    <lineage>
        <taxon>Bacteria</taxon>
        <taxon>Bacillati</taxon>
        <taxon>Actinomycetota</taxon>
        <taxon>Actinomycetes</taxon>
        <taxon>Actinomycetales</taxon>
        <taxon>Actinomycetaceae</taxon>
        <taxon>Arcanobacterium</taxon>
    </lineage>
</organism>
<dbReference type="STRING" id="644284.Arch_0121"/>
<dbReference type="SUPFAM" id="SSF52788">
    <property type="entry name" value="Phosphotyrosine protein phosphatases I"/>
    <property type="match status" value="1"/>
</dbReference>
<accession>D7BLT5</accession>
<dbReference type="eggNOG" id="COG0394">
    <property type="taxonomic scope" value="Bacteria"/>
</dbReference>
<dbReference type="EMBL" id="CP002045">
    <property type="protein sequence ID" value="ADH91884.1"/>
    <property type="molecule type" value="Genomic_DNA"/>
</dbReference>
<dbReference type="PANTHER" id="PTHR11717">
    <property type="entry name" value="LOW MOLECULAR WEIGHT PROTEIN TYROSINE PHOSPHATASE"/>
    <property type="match status" value="1"/>
</dbReference>
<evidence type="ECO:0000256" key="5">
    <source>
        <dbReference type="PIRSR" id="PIRSR617867-1"/>
    </source>
</evidence>
<evidence type="ECO:0000256" key="1">
    <source>
        <dbReference type="ARBA" id="ARBA00011063"/>
    </source>
</evidence>
<dbReference type="InterPro" id="IPR023485">
    <property type="entry name" value="Ptyr_pPase"/>
</dbReference>
<comment type="similarity">
    <text evidence="1">Belongs to the low molecular weight phosphotyrosine protein phosphatase family.</text>
</comment>
<evidence type="ECO:0000256" key="3">
    <source>
        <dbReference type="ARBA" id="ARBA00022801"/>
    </source>
</evidence>
<dbReference type="PANTHER" id="PTHR11717:SF7">
    <property type="entry name" value="LOW MOLECULAR WEIGHT PHOSPHOTYROSINE PROTEIN PHOSPHATASE"/>
    <property type="match status" value="1"/>
</dbReference>
<dbReference type="PRINTS" id="PR00719">
    <property type="entry name" value="LMWPTPASE"/>
</dbReference>
<keyword evidence="3" id="KW-0378">Hydrolase</keyword>
<sequence length="190" mass="20313">MKILVVCTGNICRSPMGEIVLRDVAARAGLAVEVSSAGVSAEETGNPIDRRAAAVLREKGYDVPRDHYAHQASAAELADADLILAMTTGHARALRRMVLAAGLGADHVERIHLWREFDGTTRVAPRGAFCPGGPLEGQEKVAAGRGSDFYTSNGELDVLDPWYGDSSGFYDTLEMAEVGARGIVEWVSRS</sequence>
<name>D7BLT5_ARCHD</name>
<dbReference type="EC" id="3.1.3.48" evidence="2"/>
<dbReference type="OrthoDB" id="9784339at2"/>
<dbReference type="RefSeq" id="WP_013169382.1">
    <property type="nucleotide sequence ID" value="NC_014218.1"/>
</dbReference>
<dbReference type="SMART" id="SM00226">
    <property type="entry name" value="LMWPc"/>
    <property type="match status" value="1"/>
</dbReference>
<proteinExistence type="inferred from homology"/>
<dbReference type="KEGG" id="ahe:Arch_0121"/>
<reference evidence="7 8" key="1">
    <citation type="journal article" date="2010" name="Stand. Genomic Sci.">
        <title>Complete genome sequence of Arcanobacterium haemolyticum type strain (11018).</title>
        <authorList>
            <person name="Yasawong M."/>
            <person name="Teshima H."/>
            <person name="Lapidus A."/>
            <person name="Nolan M."/>
            <person name="Lucas S."/>
            <person name="Glavina Del Rio T."/>
            <person name="Tice H."/>
            <person name="Cheng J."/>
            <person name="Bruce D."/>
            <person name="Detter C."/>
            <person name="Tapia R."/>
            <person name="Han C."/>
            <person name="Goodwin L."/>
            <person name="Pitluck S."/>
            <person name="Liolios K."/>
            <person name="Ivanova N."/>
            <person name="Mavromatis K."/>
            <person name="Mikhailova N."/>
            <person name="Pati A."/>
            <person name="Chen A."/>
            <person name="Palaniappan K."/>
            <person name="Land M."/>
            <person name="Hauser L."/>
            <person name="Chang Y."/>
            <person name="Jeffries C."/>
            <person name="Rohde M."/>
            <person name="Sikorski J."/>
            <person name="Pukall R."/>
            <person name="Goker M."/>
            <person name="Woyke T."/>
            <person name="Bristow J."/>
            <person name="Eisen J."/>
            <person name="Markowitz V."/>
            <person name="Hugenholtz P."/>
            <person name="Kyrpides N."/>
            <person name="Klenk H."/>
        </authorList>
    </citation>
    <scope>NUCLEOTIDE SEQUENCE [LARGE SCALE GENOMIC DNA]</scope>
    <source>
        <strain evidence="8">ATCC 9345 / DSM 20595 / CCUG 17215 / LMG 16163 / NBRC 15585 / NCTC 8452 / 11018</strain>
    </source>
</reference>
<protein>
    <recommendedName>
        <fullName evidence="2">protein-tyrosine-phosphatase</fullName>
        <ecNumber evidence="2">3.1.3.48</ecNumber>
    </recommendedName>
</protein>
<dbReference type="Gene3D" id="3.40.50.2300">
    <property type="match status" value="1"/>
</dbReference>
<dbReference type="Proteomes" id="UP000000376">
    <property type="component" value="Chromosome"/>
</dbReference>
<gene>
    <name evidence="7" type="ordered locus">Arch_0121</name>
</gene>
<dbReference type="Pfam" id="PF01451">
    <property type="entry name" value="LMWPc"/>
    <property type="match status" value="1"/>
</dbReference>